<dbReference type="InterPro" id="IPR008930">
    <property type="entry name" value="Terpenoid_cyclase/PrenylTrfase"/>
</dbReference>
<comment type="caution">
    <text evidence="4">The sequence shown here is derived from an EMBL/GenBank/DDBJ whole genome shotgun (WGS) entry which is preliminary data.</text>
</comment>
<dbReference type="Proteomes" id="UP001314170">
    <property type="component" value="Unassembled WGS sequence"/>
</dbReference>
<sequence length="329" mass="37812">MHRNEITTYPKPILEYQKLAIKQYVHMAGIRSISKFLRWPAWPTDQLGAPKGAHSQPCTCQLSSSPSPSPSSSPLSKPLSKPLTSTDSLLKSIHLNNTVLLPSHADRKYCTKTVEELVESTQMVLRKPSDPVSTLNLIDTIQRLGISHHFEEEIDTQLERFSDWNSREDLFVTALRFRLLRHNGKPANADVFQKFISREGKLIEFLAEDRWGMLSLHEASYLATKNEEMLLQAMNFTRTSLQQLMPFMNSNSRNYVAQALKLPRHLRMARLEARNYINCYSRESNFNPDLFQLASLDFNMVQQQHNTELTEIISYGSLDDLILFTDAIR</sequence>
<feature type="non-terminal residue" evidence="4">
    <location>
        <position position="329"/>
    </location>
</feature>
<dbReference type="GO" id="GO:0016114">
    <property type="term" value="P:terpenoid biosynthetic process"/>
    <property type="evidence" value="ECO:0007669"/>
    <property type="project" value="InterPro"/>
</dbReference>
<evidence type="ECO:0000313" key="4">
    <source>
        <dbReference type="EMBL" id="CAK7324759.1"/>
    </source>
</evidence>
<keyword evidence="1" id="KW-0460">Magnesium</keyword>
<dbReference type="GO" id="GO:0010333">
    <property type="term" value="F:terpene synthase activity"/>
    <property type="evidence" value="ECO:0007669"/>
    <property type="project" value="InterPro"/>
</dbReference>
<dbReference type="PANTHER" id="PTHR31225:SF137">
    <property type="entry name" value="TERPENE SYNTHASE 11-RELATED"/>
    <property type="match status" value="1"/>
</dbReference>
<dbReference type="SUPFAM" id="SSF48239">
    <property type="entry name" value="Terpenoid cyclases/Protein prenyltransferases"/>
    <property type="match status" value="1"/>
</dbReference>
<keyword evidence="5" id="KW-1185">Reference proteome</keyword>
<accession>A0AAV1QXB0</accession>
<evidence type="ECO:0000259" key="3">
    <source>
        <dbReference type="Pfam" id="PF01397"/>
    </source>
</evidence>
<proteinExistence type="predicted"/>
<protein>
    <recommendedName>
        <fullName evidence="3">Terpene synthase N-terminal domain-containing protein</fullName>
    </recommendedName>
</protein>
<gene>
    <name evidence="4" type="ORF">DCAF_LOCUS2425</name>
</gene>
<organism evidence="4 5">
    <name type="scientific">Dovyalis caffra</name>
    <dbReference type="NCBI Taxonomy" id="77055"/>
    <lineage>
        <taxon>Eukaryota</taxon>
        <taxon>Viridiplantae</taxon>
        <taxon>Streptophyta</taxon>
        <taxon>Embryophyta</taxon>
        <taxon>Tracheophyta</taxon>
        <taxon>Spermatophyta</taxon>
        <taxon>Magnoliopsida</taxon>
        <taxon>eudicotyledons</taxon>
        <taxon>Gunneridae</taxon>
        <taxon>Pentapetalae</taxon>
        <taxon>rosids</taxon>
        <taxon>fabids</taxon>
        <taxon>Malpighiales</taxon>
        <taxon>Salicaceae</taxon>
        <taxon>Flacourtieae</taxon>
        <taxon>Dovyalis</taxon>
    </lineage>
</organism>
<dbReference type="Pfam" id="PF01397">
    <property type="entry name" value="Terpene_synth"/>
    <property type="match status" value="1"/>
</dbReference>
<dbReference type="InterPro" id="IPR001906">
    <property type="entry name" value="Terpene_synth_N"/>
</dbReference>
<evidence type="ECO:0000313" key="5">
    <source>
        <dbReference type="Proteomes" id="UP001314170"/>
    </source>
</evidence>
<feature type="compositionally biased region" description="Low complexity" evidence="2">
    <location>
        <begin position="55"/>
        <end position="83"/>
    </location>
</feature>
<evidence type="ECO:0000256" key="2">
    <source>
        <dbReference type="SAM" id="MobiDB-lite"/>
    </source>
</evidence>
<dbReference type="InterPro" id="IPR050148">
    <property type="entry name" value="Terpene_synthase-like"/>
</dbReference>
<dbReference type="AlphaFoldDB" id="A0AAV1QXB0"/>
<feature type="region of interest" description="Disordered" evidence="2">
    <location>
        <begin position="48"/>
        <end position="83"/>
    </location>
</feature>
<reference evidence="4 5" key="1">
    <citation type="submission" date="2024-01" db="EMBL/GenBank/DDBJ databases">
        <authorList>
            <person name="Waweru B."/>
        </authorList>
    </citation>
    <scope>NUCLEOTIDE SEQUENCE [LARGE SCALE GENOMIC DNA]</scope>
</reference>
<name>A0AAV1QXB0_9ROSI</name>
<feature type="domain" description="Terpene synthase N-terminal" evidence="3">
    <location>
        <begin position="97"/>
        <end position="248"/>
    </location>
</feature>
<dbReference type="InterPro" id="IPR036965">
    <property type="entry name" value="Terpene_synth_N_sf"/>
</dbReference>
<dbReference type="PANTHER" id="PTHR31225">
    <property type="entry name" value="OS04G0344100 PROTEIN-RELATED"/>
    <property type="match status" value="1"/>
</dbReference>
<evidence type="ECO:0000256" key="1">
    <source>
        <dbReference type="ARBA" id="ARBA00022842"/>
    </source>
</evidence>
<dbReference type="EMBL" id="CAWUPB010000651">
    <property type="protein sequence ID" value="CAK7324759.1"/>
    <property type="molecule type" value="Genomic_DNA"/>
</dbReference>
<dbReference type="Gene3D" id="1.50.10.130">
    <property type="entry name" value="Terpene synthase, N-terminal domain"/>
    <property type="match status" value="1"/>
</dbReference>